<evidence type="ECO:0000256" key="1">
    <source>
        <dbReference type="SAM" id="Phobius"/>
    </source>
</evidence>
<dbReference type="AlphaFoldDB" id="A0A8C0BVJ0"/>
<evidence type="ECO:0000313" key="3">
    <source>
        <dbReference type="Proteomes" id="UP000694555"/>
    </source>
</evidence>
<keyword evidence="1" id="KW-0812">Transmembrane</keyword>
<name>A0A8C0BVJ0_9AVES</name>
<sequence>MSNSKEESRINKIHTWRSEGSCSARLLQRKMSMSYLFSVFVEELPGYVLFAGIFMPVTLLLLLLIAYFRIKILEGRQNFSFNEVL</sequence>
<protein>
    <recommendedName>
        <fullName evidence="4">Small leucine-rich protein 1</fullName>
    </recommendedName>
</protein>
<reference evidence="2" key="2">
    <citation type="submission" date="2025-09" db="UniProtKB">
        <authorList>
            <consortium name="Ensembl"/>
        </authorList>
    </citation>
    <scope>IDENTIFICATION</scope>
</reference>
<dbReference type="Ensembl" id="ENSBJAT00000023466.1">
    <property type="protein sequence ID" value="ENSBJAP00000022828.1"/>
    <property type="gene ID" value="ENSBJAG00000014794.1"/>
</dbReference>
<accession>A0A8C0BVJ0</accession>
<feature type="transmembrane region" description="Helical" evidence="1">
    <location>
        <begin position="47"/>
        <end position="68"/>
    </location>
</feature>
<reference evidence="2" key="1">
    <citation type="submission" date="2025-08" db="UniProtKB">
        <authorList>
            <consortium name="Ensembl"/>
        </authorList>
    </citation>
    <scope>IDENTIFICATION</scope>
</reference>
<dbReference type="Proteomes" id="UP000694555">
    <property type="component" value="Unplaced"/>
</dbReference>
<organism evidence="2 3">
    <name type="scientific">Buteo japonicus</name>
    <dbReference type="NCBI Taxonomy" id="224669"/>
    <lineage>
        <taxon>Eukaryota</taxon>
        <taxon>Metazoa</taxon>
        <taxon>Chordata</taxon>
        <taxon>Craniata</taxon>
        <taxon>Vertebrata</taxon>
        <taxon>Euteleostomi</taxon>
        <taxon>Archelosauria</taxon>
        <taxon>Archosauria</taxon>
        <taxon>Dinosauria</taxon>
        <taxon>Saurischia</taxon>
        <taxon>Theropoda</taxon>
        <taxon>Coelurosauria</taxon>
        <taxon>Aves</taxon>
        <taxon>Neognathae</taxon>
        <taxon>Neoaves</taxon>
        <taxon>Telluraves</taxon>
        <taxon>Accipitrimorphae</taxon>
        <taxon>Accipitriformes</taxon>
        <taxon>Accipitridae</taxon>
        <taxon>Accipitrinae</taxon>
        <taxon>Buteo</taxon>
    </lineage>
</organism>
<proteinExistence type="predicted"/>
<keyword evidence="3" id="KW-1185">Reference proteome</keyword>
<evidence type="ECO:0000313" key="2">
    <source>
        <dbReference type="Ensembl" id="ENSBJAP00000022828.1"/>
    </source>
</evidence>
<evidence type="ECO:0008006" key="4">
    <source>
        <dbReference type="Google" id="ProtNLM"/>
    </source>
</evidence>
<keyword evidence="1" id="KW-1133">Transmembrane helix</keyword>
<keyword evidence="1" id="KW-0472">Membrane</keyword>